<evidence type="ECO:0000313" key="3">
    <source>
        <dbReference type="Proteomes" id="UP000032748"/>
    </source>
</evidence>
<evidence type="ECO:0000256" key="1">
    <source>
        <dbReference type="SAM" id="MobiDB-lite"/>
    </source>
</evidence>
<dbReference type="EMBL" id="CP011110">
    <property type="protein sequence ID" value="AKA25585.1"/>
    <property type="molecule type" value="Genomic_DNA"/>
</dbReference>
<evidence type="ECO:0000313" key="2">
    <source>
        <dbReference type="EMBL" id="AKA25585.1"/>
    </source>
</evidence>
<dbReference type="AlphaFoldDB" id="A0A0D5Y3F8"/>
<sequence length="48" mass="5587">MRLNVPVTSVEQIFSGQQPKPAWYRENSEDERPNISSGPRALVERFNR</sequence>
<dbReference type="KEGG" id="pcz:PCL1606_41360"/>
<dbReference type="PATRIC" id="fig|587753.10.peg.4129"/>
<dbReference type="RefSeq" id="WP_156162051.1">
    <property type="nucleotide sequence ID" value="NZ_JAHRBT010000040.1"/>
</dbReference>
<organism evidence="2 3">
    <name type="scientific">Pseudomonas chlororaphis</name>
    <dbReference type="NCBI Taxonomy" id="587753"/>
    <lineage>
        <taxon>Bacteria</taxon>
        <taxon>Pseudomonadati</taxon>
        <taxon>Pseudomonadota</taxon>
        <taxon>Gammaproteobacteria</taxon>
        <taxon>Pseudomonadales</taxon>
        <taxon>Pseudomonadaceae</taxon>
        <taxon>Pseudomonas</taxon>
    </lineage>
</organism>
<proteinExistence type="predicted"/>
<name>A0A0D5Y3F8_9PSED</name>
<protein>
    <submittedName>
        <fullName evidence="2">Uncharacterized protein</fullName>
    </submittedName>
</protein>
<gene>
    <name evidence="2" type="ORF">PCL1606_41360</name>
</gene>
<accession>A0A0D5Y3F8</accession>
<reference evidence="2 3" key="1">
    <citation type="journal article" date="2015" name="Mol. Plant Microbe Interact.">
        <title>Comparative Genomic Analysis of Pseudomonas chlororaphis PCL1606 Reveals New Insight into Antifungal Compounds Involved in Biocontrol.</title>
        <authorList>
            <person name="Calderon C.E."/>
            <person name="Ramos C."/>
            <person name="de Vicente A."/>
            <person name="Cazorla F.M."/>
        </authorList>
    </citation>
    <scope>NUCLEOTIDE SEQUENCE [LARGE SCALE GENOMIC DNA]</scope>
    <source>
        <strain evidence="2 3">PCL1606</strain>
    </source>
</reference>
<feature type="region of interest" description="Disordered" evidence="1">
    <location>
        <begin position="16"/>
        <end position="48"/>
    </location>
</feature>
<dbReference type="Proteomes" id="UP000032748">
    <property type="component" value="Chromosome"/>
</dbReference>